<dbReference type="GO" id="GO:0032979">
    <property type="term" value="P:protein insertion into mitochondrial inner membrane from matrix"/>
    <property type="evidence" value="ECO:0007669"/>
    <property type="project" value="TreeGrafter"/>
</dbReference>
<gene>
    <name evidence="7" type="ORF">HG535_0F01570</name>
</gene>
<dbReference type="RefSeq" id="XP_037145372.1">
    <property type="nucleotide sequence ID" value="XM_037289477.1"/>
</dbReference>
<comment type="similarity">
    <text evidence="2">Belongs to the OXA1/ALB3/YidC family.</text>
</comment>
<keyword evidence="4 6" id="KW-1133">Transmembrane helix</keyword>
<evidence type="ECO:0000256" key="6">
    <source>
        <dbReference type="SAM" id="Phobius"/>
    </source>
</evidence>
<reference evidence="7 8" key="1">
    <citation type="submission" date="2020-07" db="EMBL/GenBank/DDBJ databases">
        <title>The yeast mating-type switching endonuclease HO is a domesticated member of an unorthodox homing genetic element family.</title>
        <authorList>
            <person name="Coughlan A.Y."/>
            <person name="Lombardi L."/>
            <person name="Braun-Galleani S."/>
            <person name="Martos A.R."/>
            <person name="Galeote V."/>
            <person name="Bigey F."/>
            <person name="Dequin S."/>
            <person name="Byrne K.P."/>
            <person name="Wolfe K.H."/>
        </authorList>
    </citation>
    <scope>NUCLEOTIDE SEQUENCE [LARGE SCALE GENOMIC DNA]</scope>
    <source>
        <strain evidence="7 8">NRRL Y-6702</strain>
    </source>
</reference>
<dbReference type="GO" id="GO:0033617">
    <property type="term" value="P:mitochondrial respiratory chain complex IV assembly"/>
    <property type="evidence" value="ECO:0007669"/>
    <property type="project" value="TreeGrafter"/>
</dbReference>
<feature type="transmembrane region" description="Helical" evidence="6">
    <location>
        <begin position="274"/>
        <end position="292"/>
    </location>
</feature>
<evidence type="ECO:0000313" key="7">
    <source>
        <dbReference type="EMBL" id="QLG73646.1"/>
    </source>
</evidence>
<evidence type="ECO:0000256" key="4">
    <source>
        <dbReference type="ARBA" id="ARBA00022989"/>
    </source>
</evidence>
<dbReference type="EMBL" id="CP058609">
    <property type="protein sequence ID" value="QLG73646.1"/>
    <property type="molecule type" value="Genomic_DNA"/>
</dbReference>
<keyword evidence="8" id="KW-1185">Reference proteome</keyword>
<feature type="transmembrane region" description="Helical" evidence="6">
    <location>
        <begin position="48"/>
        <end position="72"/>
    </location>
</feature>
<dbReference type="InterPro" id="IPR001708">
    <property type="entry name" value="YidC/ALB3/OXA1/COX18"/>
</dbReference>
<sequence length="322" mass="36092">MLIKGTLSRTRLAKYKLRSHSLISGRRHLSVFQNVSELLVTMHDTTGLTWLTLVPLTTITLRTLITLPLSILQRKRTVKQQQLRKLVQAITPVTKLRLASVTATNTNTNTNTVGDTISTAGNRTSEVFNGNAGSVSNKRSLTPQQITLLAVKETRNRQKKLFARYSVQMWKNIMLPIVQVPLWVTISMGIRGLTDKQLLETNSYYWFSQIIAPTLDLSLSLDSMPLLIPMVLGTLSLANVEYNGKVLASSSTLDAGIKVATNDSSRISQSMNSILNISRFSCVFMMGISSQAPLILSLYWISSQLYSFIQNVILNWLWPYQR</sequence>
<dbReference type="PANTHER" id="PTHR12428">
    <property type="entry name" value="OXA1"/>
    <property type="match status" value="1"/>
</dbReference>
<dbReference type="GeneID" id="59237405"/>
<comment type="subcellular location">
    <subcellularLocation>
        <location evidence="1">Membrane</location>
        <topology evidence="1">Multi-pass membrane protein</topology>
    </subcellularLocation>
</comment>
<evidence type="ECO:0008006" key="9">
    <source>
        <dbReference type="Google" id="ProtNLM"/>
    </source>
</evidence>
<keyword evidence="5 6" id="KW-0472">Membrane</keyword>
<proteinExistence type="inferred from homology"/>
<evidence type="ECO:0000313" key="8">
    <source>
        <dbReference type="Proteomes" id="UP000509704"/>
    </source>
</evidence>
<accession>A0A7H9B5K2</accession>
<evidence type="ECO:0000256" key="5">
    <source>
        <dbReference type="ARBA" id="ARBA00023136"/>
    </source>
</evidence>
<dbReference type="AlphaFoldDB" id="A0A7H9B5K2"/>
<evidence type="ECO:0000256" key="3">
    <source>
        <dbReference type="ARBA" id="ARBA00022692"/>
    </source>
</evidence>
<organism evidence="7 8">
    <name type="scientific">Zygotorulaspora mrakii</name>
    <name type="common">Zygosaccharomyces mrakii</name>
    <dbReference type="NCBI Taxonomy" id="42260"/>
    <lineage>
        <taxon>Eukaryota</taxon>
        <taxon>Fungi</taxon>
        <taxon>Dikarya</taxon>
        <taxon>Ascomycota</taxon>
        <taxon>Saccharomycotina</taxon>
        <taxon>Saccharomycetes</taxon>
        <taxon>Saccharomycetales</taxon>
        <taxon>Saccharomycetaceae</taxon>
        <taxon>Zygotorulaspora</taxon>
    </lineage>
</organism>
<protein>
    <recommendedName>
        <fullName evidence="9">Mitochondrial inner membrane protein COX18</fullName>
    </recommendedName>
</protein>
<dbReference type="OrthoDB" id="2148490at2759"/>
<evidence type="ECO:0000256" key="1">
    <source>
        <dbReference type="ARBA" id="ARBA00004141"/>
    </source>
</evidence>
<dbReference type="GO" id="GO:0032977">
    <property type="term" value="F:membrane insertase activity"/>
    <property type="evidence" value="ECO:0007669"/>
    <property type="project" value="InterPro"/>
</dbReference>
<dbReference type="Proteomes" id="UP000509704">
    <property type="component" value="Chromosome 6"/>
</dbReference>
<dbReference type="GO" id="GO:0005743">
    <property type="term" value="C:mitochondrial inner membrane"/>
    <property type="evidence" value="ECO:0007669"/>
    <property type="project" value="TreeGrafter"/>
</dbReference>
<keyword evidence="3 6" id="KW-0812">Transmembrane</keyword>
<name>A0A7H9B5K2_ZYGMR</name>
<dbReference type="KEGG" id="zmk:HG535_0F01570"/>
<evidence type="ECO:0000256" key="2">
    <source>
        <dbReference type="ARBA" id="ARBA00009877"/>
    </source>
</evidence>
<dbReference type="PANTHER" id="PTHR12428:SF65">
    <property type="entry name" value="CYTOCHROME C OXIDASE ASSEMBLY PROTEIN COX18, MITOCHONDRIAL"/>
    <property type="match status" value="1"/>
</dbReference>